<evidence type="ECO:0000256" key="5">
    <source>
        <dbReference type="ARBA" id="ARBA00023134"/>
    </source>
</evidence>
<dbReference type="InterPro" id="IPR049399">
    <property type="entry name" value="BDLP-like_hel"/>
</dbReference>
<evidence type="ECO:0000256" key="2">
    <source>
        <dbReference type="ARBA" id="ARBA00022741"/>
    </source>
</evidence>
<keyword evidence="4" id="KW-0175">Coiled coil</keyword>
<evidence type="ECO:0000313" key="10">
    <source>
        <dbReference type="Proteomes" id="UP000622533"/>
    </source>
</evidence>
<keyword evidence="2" id="KW-0547">Nucleotide-binding</keyword>
<dbReference type="Gene3D" id="3.40.50.300">
    <property type="entry name" value="P-loop containing nucleotide triphosphate hydrolases"/>
    <property type="match status" value="1"/>
</dbReference>
<protein>
    <submittedName>
        <fullName evidence="9">Dynamin family protein</fullName>
    </submittedName>
</protein>
<dbReference type="RefSeq" id="WP_193920064.1">
    <property type="nucleotide sequence ID" value="NZ_JADEXS020000001.1"/>
</dbReference>
<keyword evidence="6 7" id="KW-0472">Membrane</keyword>
<comment type="subcellular location">
    <subcellularLocation>
        <location evidence="1">Membrane</location>
    </subcellularLocation>
</comment>
<dbReference type="Pfam" id="PF21808">
    <property type="entry name" value="Dynamin-like_hel_bact"/>
    <property type="match status" value="1"/>
</dbReference>
<feature type="transmembrane region" description="Helical" evidence="7">
    <location>
        <begin position="551"/>
        <end position="584"/>
    </location>
</feature>
<dbReference type="GO" id="GO:0016020">
    <property type="term" value="C:membrane"/>
    <property type="evidence" value="ECO:0007669"/>
    <property type="project" value="UniProtKB-SubCell"/>
</dbReference>
<dbReference type="AlphaFoldDB" id="A0A8J7A2Y1"/>
<sequence length="693" mass="77944">MSEQVATDRFIQDLERVAQVRSEISVCLSKLAEIINKAELAGDSSSGKLSLERDIEDITAASKNLRKGVFRLLVLGDMKRGKSTFLNALIGENLLPSDVNPCTAVLTVLRYGQEKKVTIHFNDGKSPQQLDFQNFKYKYTIDPAEAKKLEQDKKQAFPDVDYAVVEYPLTLLEKGIEIVDSPGLNDTEARNELSLSYVNNCHAILFVMRASQPCTLGERRYLENYIKGRGLTVFFLVNAWDQLRESLIDPDDVEELKAAEDRLRQVFKANLAEYCYVDGQNIYDERVFELSSIQALRRRLKNPQADLDGTGFPGFMGALNTFLTGERAIAELRQIRTLARQAVNHILEAVARRVPLLDQDVNELKKRIDSVEPEFNKLTVIRDQFQKEILNTRDTQARTISESFRSYVLNLGNTFENDFLRYQPELNLFDFLSSGKREAFNAALQKAFEQYIADKSAAWTLTAEKDINGAFRELSRSAAQYGASYSQVTDQITEKITGQNIKVNTNTTSEDDKSPAWAKWAMGLLSLSEGNLAGVALAGSGFDWKNILLNYFTVIGIGGIITAVTGVFLGPIGFALLGLGVGFLQADQARKELVKTAKKELVKHLPQVAHEQSQVVYNAVKECFDAYEREVSKRINDDIVSRKSELDNLVNQKETREINRESELKRLKSLQEDVIAQLQKIEAAYSNLLASYS</sequence>
<keyword evidence="7" id="KW-1133">Transmembrane helix</keyword>
<reference evidence="9" key="1">
    <citation type="submission" date="2020-10" db="EMBL/GenBank/DDBJ databases">
        <authorList>
            <person name="Castelo-Branco R."/>
            <person name="Eusebio N."/>
            <person name="Adriana R."/>
            <person name="Vieira A."/>
            <person name="Brugerolle De Fraissinette N."/>
            <person name="Rezende De Castro R."/>
            <person name="Schneider M.P."/>
            <person name="Vasconcelos V."/>
            <person name="Leao P.N."/>
        </authorList>
    </citation>
    <scope>NUCLEOTIDE SEQUENCE</scope>
    <source>
        <strain evidence="9">LEGE 12446</strain>
    </source>
</reference>
<evidence type="ECO:0000256" key="7">
    <source>
        <dbReference type="SAM" id="Phobius"/>
    </source>
</evidence>
<evidence type="ECO:0000256" key="1">
    <source>
        <dbReference type="ARBA" id="ARBA00004370"/>
    </source>
</evidence>
<dbReference type="PROSITE" id="PS51718">
    <property type="entry name" value="G_DYNAMIN_2"/>
    <property type="match status" value="1"/>
</dbReference>
<evidence type="ECO:0000313" key="9">
    <source>
        <dbReference type="EMBL" id="MBE9025196.1"/>
    </source>
</evidence>
<feature type="domain" description="Dynamin-type G" evidence="8">
    <location>
        <begin position="66"/>
        <end position="313"/>
    </location>
</feature>
<dbReference type="CDD" id="cd09912">
    <property type="entry name" value="DLP_2"/>
    <property type="match status" value="1"/>
</dbReference>
<dbReference type="InterPro" id="IPR045063">
    <property type="entry name" value="Dynamin_N"/>
</dbReference>
<evidence type="ECO:0000256" key="3">
    <source>
        <dbReference type="ARBA" id="ARBA00022801"/>
    </source>
</evidence>
<proteinExistence type="predicted"/>
<accession>A0A8J7A2Y1</accession>
<gene>
    <name evidence="9" type="ORF">IQ276_23080</name>
</gene>
<name>A0A8J7A2Y1_DESMC</name>
<keyword evidence="7" id="KW-0812">Transmembrane</keyword>
<dbReference type="Proteomes" id="UP000622533">
    <property type="component" value="Unassembled WGS sequence"/>
</dbReference>
<evidence type="ECO:0000256" key="4">
    <source>
        <dbReference type="ARBA" id="ARBA00023054"/>
    </source>
</evidence>
<organism evidence="9 10">
    <name type="scientific">Desmonostoc muscorum LEGE 12446</name>
    <dbReference type="NCBI Taxonomy" id="1828758"/>
    <lineage>
        <taxon>Bacteria</taxon>
        <taxon>Bacillati</taxon>
        <taxon>Cyanobacteriota</taxon>
        <taxon>Cyanophyceae</taxon>
        <taxon>Nostocales</taxon>
        <taxon>Nostocaceae</taxon>
        <taxon>Desmonostoc</taxon>
    </lineage>
</organism>
<dbReference type="PANTHER" id="PTHR10465:SF0">
    <property type="entry name" value="SARCALUMENIN"/>
    <property type="match status" value="1"/>
</dbReference>
<dbReference type="InterPro" id="IPR027094">
    <property type="entry name" value="Mitofusin_fam"/>
</dbReference>
<dbReference type="FunFam" id="3.40.50.300:FF:001670">
    <property type="entry name" value="Dynamin family protein"/>
    <property type="match status" value="1"/>
</dbReference>
<dbReference type="InterPro" id="IPR027417">
    <property type="entry name" value="P-loop_NTPase"/>
</dbReference>
<evidence type="ECO:0000259" key="8">
    <source>
        <dbReference type="PROSITE" id="PS51718"/>
    </source>
</evidence>
<keyword evidence="3" id="KW-0378">Hydrolase</keyword>
<dbReference type="InterPro" id="IPR030381">
    <property type="entry name" value="G_DYNAMIN_dom"/>
</dbReference>
<dbReference type="GO" id="GO:0008053">
    <property type="term" value="P:mitochondrial fusion"/>
    <property type="evidence" value="ECO:0007669"/>
    <property type="project" value="TreeGrafter"/>
</dbReference>
<keyword evidence="10" id="KW-1185">Reference proteome</keyword>
<dbReference type="PANTHER" id="PTHR10465">
    <property type="entry name" value="TRANSMEMBRANE GTPASE FZO1"/>
    <property type="match status" value="1"/>
</dbReference>
<dbReference type="EMBL" id="JADEXS010000375">
    <property type="protein sequence ID" value="MBE9025196.1"/>
    <property type="molecule type" value="Genomic_DNA"/>
</dbReference>
<keyword evidence="5" id="KW-0342">GTP-binding</keyword>
<dbReference type="GO" id="GO:0003924">
    <property type="term" value="F:GTPase activity"/>
    <property type="evidence" value="ECO:0007669"/>
    <property type="project" value="InterPro"/>
</dbReference>
<evidence type="ECO:0000256" key="6">
    <source>
        <dbReference type="ARBA" id="ARBA00023136"/>
    </source>
</evidence>
<comment type="caution">
    <text evidence="9">The sequence shown here is derived from an EMBL/GenBank/DDBJ whole genome shotgun (WGS) entry which is preliminary data.</text>
</comment>
<dbReference type="SUPFAM" id="SSF52540">
    <property type="entry name" value="P-loop containing nucleoside triphosphate hydrolases"/>
    <property type="match status" value="1"/>
</dbReference>
<dbReference type="Pfam" id="PF00350">
    <property type="entry name" value="Dynamin_N"/>
    <property type="match status" value="1"/>
</dbReference>
<dbReference type="GO" id="GO:0005525">
    <property type="term" value="F:GTP binding"/>
    <property type="evidence" value="ECO:0007669"/>
    <property type="project" value="UniProtKB-KW"/>
</dbReference>